<dbReference type="STRING" id="1077936.SAMN05421545_1023"/>
<dbReference type="RefSeq" id="WP_007654115.1">
    <property type="nucleotide sequence ID" value="NZ_FTNM01000001.1"/>
</dbReference>
<organism evidence="2 3">
    <name type="scientific">Pontibacter lucknowensis</name>
    <dbReference type="NCBI Taxonomy" id="1077936"/>
    <lineage>
        <taxon>Bacteria</taxon>
        <taxon>Pseudomonadati</taxon>
        <taxon>Bacteroidota</taxon>
        <taxon>Cytophagia</taxon>
        <taxon>Cytophagales</taxon>
        <taxon>Hymenobacteraceae</taxon>
        <taxon>Pontibacter</taxon>
    </lineage>
</organism>
<name>A0A1N6UQW4_9BACT</name>
<proteinExistence type="predicted"/>
<feature type="chain" id="PRO_5009938783" evidence="1">
    <location>
        <begin position="25"/>
        <end position="338"/>
    </location>
</feature>
<dbReference type="NCBIfam" id="TIGR03519">
    <property type="entry name" value="T9SS_PorP_fam"/>
    <property type="match status" value="1"/>
</dbReference>
<dbReference type="AlphaFoldDB" id="A0A1N6UQW4"/>
<accession>A0A1N6UQW4</accession>
<evidence type="ECO:0000313" key="2">
    <source>
        <dbReference type="EMBL" id="SIQ68014.1"/>
    </source>
</evidence>
<dbReference type="EMBL" id="FTNM01000001">
    <property type="protein sequence ID" value="SIQ68014.1"/>
    <property type="molecule type" value="Genomic_DNA"/>
</dbReference>
<dbReference type="OrthoDB" id="1186563at2"/>
<evidence type="ECO:0000256" key="1">
    <source>
        <dbReference type="SAM" id="SignalP"/>
    </source>
</evidence>
<sequence>MRIALIKYFFLFTLYLLSAGLATAQDAHFTQQYANRLYLNPAFSGLGRDWSVSVAHRNQWPSLNGSFITNQVAADYRFEGTKSAIGMVLQQDRAGIGGLQKLQASLAYAYHTRLTDNLAYSGGLQASIASLRVNYDNLVFGDQLSDFGQTALTSAEANHFDPTNYVSFAVGSILYNNNFWAGLNVSHLNQPSYGFDETTSLPLRFVANAGYKFYLDTGLRRKNAEFSISPALNFTHQQNFSRIDLALYTIYSPLALGVIYKGVPATGADQDQSLGVIAGISLNRLRIGFSHDVGVKGFGRQAGGANEISLVFEQLSLNNLFTGRRSSKINHNIVCPAF</sequence>
<feature type="signal peptide" evidence="1">
    <location>
        <begin position="1"/>
        <end position="24"/>
    </location>
</feature>
<keyword evidence="1" id="KW-0732">Signal</keyword>
<evidence type="ECO:0000313" key="3">
    <source>
        <dbReference type="Proteomes" id="UP000185924"/>
    </source>
</evidence>
<dbReference type="Pfam" id="PF11751">
    <property type="entry name" value="PorP_SprF"/>
    <property type="match status" value="1"/>
</dbReference>
<keyword evidence="3" id="KW-1185">Reference proteome</keyword>
<reference evidence="3" key="1">
    <citation type="submission" date="2017-01" db="EMBL/GenBank/DDBJ databases">
        <authorList>
            <person name="Varghese N."/>
            <person name="Submissions S."/>
        </authorList>
    </citation>
    <scope>NUCLEOTIDE SEQUENCE [LARGE SCALE GENOMIC DNA]</scope>
    <source>
        <strain evidence="3">DM9</strain>
    </source>
</reference>
<dbReference type="InterPro" id="IPR019861">
    <property type="entry name" value="PorP/SprF_Bacteroidetes"/>
</dbReference>
<protein>
    <submittedName>
        <fullName evidence="2">Type IX secretion system membrane protein, PorP/SprF family</fullName>
    </submittedName>
</protein>
<gene>
    <name evidence="2" type="ORF">SAMN05421545_1023</name>
</gene>
<dbReference type="Proteomes" id="UP000185924">
    <property type="component" value="Unassembled WGS sequence"/>
</dbReference>